<accession>A0AAW1L923</accession>
<evidence type="ECO:0000313" key="1">
    <source>
        <dbReference type="EMBL" id="KAK9730457.1"/>
    </source>
</evidence>
<evidence type="ECO:0000313" key="2">
    <source>
        <dbReference type="Proteomes" id="UP001458880"/>
    </source>
</evidence>
<reference evidence="1 2" key="1">
    <citation type="journal article" date="2024" name="BMC Genomics">
        <title>De novo assembly and annotation of Popillia japonica's genome with initial clues to its potential as an invasive pest.</title>
        <authorList>
            <person name="Cucini C."/>
            <person name="Boschi S."/>
            <person name="Funari R."/>
            <person name="Cardaioli E."/>
            <person name="Iannotti N."/>
            <person name="Marturano G."/>
            <person name="Paoli F."/>
            <person name="Bruttini M."/>
            <person name="Carapelli A."/>
            <person name="Frati F."/>
            <person name="Nardi F."/>
        </authorList>
    </citation>
    <scope>NUCLEOTIDE SEQUENCE [LARGE SCALE GENOMIC DNA]</scope>
    <source>
        <strain evidence="1">DMR45628</strain>
    </source>
</reference>
<organism evidence="1 2">
    <name type="scientific">Popillia japonica</name>
    <name type="common">Japanese beetle</name>
    <dbReference type="NCBI Taxonomy" id="7064"/>
    <lineage>
        <taxon>Eukaryota</taxon>
        <taxon>Metazoa</taxon>
        <taxon>Ecdysozoa</taxon>
        <taxon>Arthropoda</taxon>
        <taxon>Hexapoda</taxon>
        <taxon>Insecta</taxon>
        <taxon>Pterygota</taxon>
        <taxon>Neoptera</taxon>
        <taxon>Endopterygota</taxon>
        <taxon>Coleoptera</taxon>
        <taxon>Polyphaga</taxon>
        <taxon>Scarabaeiformia</taxon>
        <taxon>Scarabaeidae</taxon>
        <taxon>Rutelinae</taxon>
        <taxon>Popillia</taxon>
    </lineage>
</organism>
<dbReference type="Proteomes" id="UP001458880">
    <property type="component" value="Unassembled WGS sequence"/>
</dbReference>
<sequence>MKAEEDRKIATLNRSEVCSLGVLDHSDDDSFEPQLTRPASTIGVVRTVKAEKRLKDQMREEGLLTDEDENHLSPAEERALRAEKRAAWRQARLKSLEQDAIQAQMVIKSMTDMVGGSDSNMTGVIEEKTEGDGTNSIACVQLRPSSADFPKLAVRSQPGNTTVRESEKILGEKVTRKTEEYIDETTGEKRVRTVEYVEKLIEREV</sequence>
<protein>
    <submittedName>
        <fullName evidence="1">Uncharacterized protein</fullName>
    </submittedName>
</protein>
<proteinExistence type="predicted"/>
<keyword evidence="2" id="KW-1185">Reference proteome</keyword>
<name>A0AAW1L923_POPJA</name>
<dbReference type="EMBL" id="JASPKY010000146">
    <property type="protein sequence ID" value="KAK9730457.1"/>
    <property type="molecule type" value="Genomic_DNA"/>
</dbReference>
<comment type="caution">
    <text evidence="1">The sequence shown here is derived from an EMBL/GenBank/DDBJ whole genome shotgun (WGS) entry which is preliminary data.</text>
</comment>
<dbReference type="AlphaFoldDB" id="A0AAW1L923"/>
<gene>
    <name evidence="1" type="ORF">QE152_g15183</name>
</gene>